<evidence type="ECO:0000313" key="2">
    <source>
        <dbReference type="EMBL" id="SIM31726.1"/>
    </source>
</evidence>
<protein>
    <submittedName>
        <fullName evidence="2">VapC toxin</fullName>
    </submittedName>
</protein>
<dbReference type="CDD" id="cd09874">
    <property type="entry name" value="PIN_MT3492-like"/>
    <property type="match status" value="1"/>
</dbReference>
<organism evidence="2 5">
    <name type="scientific">Cuniculiplasma divulgatum</name>
    <dbReference type="NCBI Taxonomy" id="1673428"/>
    <lineage>
        <taxon>Archaea</taxon>
        <taxon>Methanobacteriati</taxon>
        <taxon>Thermoplasmatota</taxon>
        <taxon>Thermoplasmata</taxon>
        <taxon>Thermoplasmatales</taxon>
        <taxon>Cuniculiplasmataceae</taxon>
        <taxon>Cuniculiplasma</taxon>
    </lineage>
</organism>
<reference evidence="2 5" key="1">
    <citation type="submission" date="2016-04" db="EMBL/GenBank/DDBJ databases">
        <authorList>
            <person name="Evans L.H."/>
            <person name="Alamgir A."/>
            <person name="Owens N."/>
            <person name="Weber N.D."/>
            <person name="Virtaneva K."/>
            <person name="Barbian K."/>
            <person name="Babar A."/>
            <person name="Rosenke K."/>
        </authorList>
    </citation>
    <scope>NUCLEOTIDE SEQUENCE [LARGE SCALE GENOMIC DNA]</scope>
    <source>
        <strain evidence="2">S5</strain>
        <strain evidence="5">S5(T) (JCM 30642 \VKM B-2941)</strain>
    </source>
</reference>
<gene>
    <name evidence="3" type="ORF">CPM_0072</name>
    <name evidence="2" type="ORF">CSP5_0103</name>
</gene>
<evidence type="ECO:0000259" key="1">
    <source>
        <dbReference type="Pfam" id="PF01850"/>
    </source>
</evidence>
<proteinExistence type="predicted"/>
<dbReference type="KEGG" id="cdiv:CPM_0072"/>
<evidence type="ECO:0000313" key="3">
    <source>
        <dbReference type="EMBL" id="SJK83971.1"/>
    </source>
</evidence>
<evidence type="ECO:0000313" key="4">
    <source>
        <dbReference type="Proteomes" id="UP000187822"/>
    </source>
</evidence>
<evidence type="ECO:0000313" key="5">
    <source>
        <dbReference type="Proteomes" id="UP000195607"/>
    </source>
</evidence>
<accession>A0A1N5S6S5</accession>
<dbReference type="GeneID" id="41587416"/>
<dbReference type="AlphaFoldDB" id="A0A1N5S6S5"/>
<dbReference type="Proteomes" id="UP000187822">
    <property type="component" value="Chromosome I"/>
</dbReference>
<name>A0A1N5S6S5_9ARCH</name>
<dbReference type="EMBL" id="LT671858">
    <property type="protein sequence ID" value="SIM31726.1"/>
    <property type="molecule type" value="Genomic_DNA"/>
</dbReference>
<dbReference type="EMBL" id="LT719092">
    <property type="protein sequence ID" value="SJK83971.1"/>
    <property type="molecule type" value="Genomic_DNA"/>
</dbReference>
<dbReference type="RefSeq" id="WP_021789419.1">
    <property type="nucleotide sequence ID" value="NZ_LT671858.1"/>
</dbReference>
<dbReference type="STRING" id="1673428.CPM_0072"/>
<keyword evidence="4" id="KW-1185">Reference proteome</keyword>
<dbReference type="Gene3D" id="3.40.50.1010">
    <property type="entry name" value="5'-nuclease"/>
    <property type="match status" value="1"/>
</dbReference>
<reference evidence="4" key="2">
    <citation type="submission" date="2016-06" db="EMBL/GenBank/DDBJ databases">
        <authorList>
            <person name="Toshchakov V.S."/>
        </authorList>
    </citation>
    <scope>NUCLEOTIDE SEQUENCE [LARGE SCALE GENOMIC DNA]</scope>
    <source>
        <strain>PM4 (JCM 30641</strain>
        <strain evidence="4">\VKM B-2940)</strain>
    </source>
</reference>
<reference evidence="3" key="3">
    <citation type="submission" date="2016-06" db="EMBL/GenBank/DDBJ databases">
        <authorList>
            <person name="Olsen C.W."/>
            <person name="Carey S."/>
            <person name="Hinshaw L."/>
            <person name="Karasin A.I."/>
        </authorList>
    </citation>
    <scope>NUCLEOTIDE SEQUENCE [LARGE SCALE GENOMIC DNA]</scope>
    <source>
        <strain evidence="3">PM4</strain>
    </source>
</reference>
<dbReference type="Pfam" id="PF01850">
    <property type="entry name" value="PIN"/>
    <property type="match status" value="1"/>
</dbReference>
<dbReference type="InterPro" id="IPR002716">
    <property type="entry name" value="PIN_dom"/>
</dbReference>
<dbReference type="InterPro" id="IPR029060">
    <property type="entry name" value="PIN-like_dom_sf"/>
</dbReference>
<feature type="domain" description="PIN" evidence="1">
    <location>
        <begin position="6"/>
        <end position="138"/>
    </location>
</feature>
<sequence>MNVSHVYLDTSILIKRYVKEENSALADSYFHQAHRGETVICLSEINLGEAAVVFDKYSRKTGIDARKRLQAMLSELAILERSSSVEIYPVSSQIIRKAVETVLEQRIYIVDAIQLETCIESGTTVFCSADRGLNAAARKLGIETAL</sequence>
<dbReference type="OrthoDB" id="275611at2157"/>
<dbReference type="Proteomes" id="UP000195607">
    <property type="component" value="Chromosome I"/>
</dbReference>
<dbReference type="SUPFAM" id="SSF88723">
    <property type="entry name" value="PIN domain-like"/>
    <property type="match status" value="1"/>
</dbReference>